<keyword evidence="1" id="KW-0472">Membrane</keyword>
<keyword evidence="3" id="KW-1185">Reference proteome</keyword>
<organism evidence="2 3">
    <name type="scientific">Papaver atlanticum</name>
    <dbReference type="NCBI Taxonomy" id="357466"/>
    <lineage>
        <taxon>Eukaryota</taxon>
        <taxon>Viridiplantae</taxon>
        <taxon>Streptophyta</taxon>
        <taxon>Embryophyta</taxon>
        <taxon>Tracheophyta</taxon>
        <taxon>Spermatophyta</taxon>
        <taxon>Magnoliopsida</taxon>
        <taxon>Ranunculales</taxon>
        <taxon>Papaveraceae</taxon>
        <taxon>Papaveroideae</taxon>
        <taxon>Papaver</taxon>
    </lineage>
</organism>
<sequence>VRIFIHFPLFAFFIYIGFRLVTGKTISDLGVPLLIIISCRRIKLLCRRRKLC</sequence>
<accession>A0AAD4X3Q1</accession>
<feature type="transmembrane region" description="Helical" evidence="1">
    <location>
        <begin position="12"/>
        <end position="39"/>
    </location>
</feature>
<feature type="non-terminal residue" evidence="2">
    <location>
        <position position="52"/>
    </location>
</feature>
<gene>
    <name evidence="2" type="ORF">MKW98_008259</name>
</gene>
<comment type="caution">
    <text evidence="2">The sequence shown here is derived from an EMBL/GenBank/DDBJ whole genome shotgun (WGS) entry which is preliminary data.</text>
</comment>
<keyword evidence="1" id="KW-1133">Transmembrane helix</keyword>
<dbReference type="EMBL" id="JAJJMB010017645">
    <property type="protein sequence ID" value="KAI3836498.1"/>
    <property type="molecule type" value="Genomic_DNA"/>
</dbReference>
<protein>
    <submittedName>
        <fullName evidence="2">Uncharacterized protein</fullName>
    </submittedName>
</protein>
<name>A0AAD4X3Q1_9MAGN</name>
<proteinExistence type="predicted"/>
<keyword evidence="1" id="KW-0812">Transmembrane</keyword>
<evidence type="ECO:0000313" key="3">
    <source>
        <dbReference type="Proteomes" id="UP001202328"/>
    </source>
</evidence>
<evidence type="ECO:0000256" key="1">
    <source>
        <dbReference type="SAM" id="Phobius"/>
    </source>
</evidence>
<dbReference type="Proteomes" id="UP001202328">
    <property type="component" value="Unassembled WGS sequence"/>
</dbReference>
<dbReference type="AlphaFoldDB" id="A0AAD4X3Q1"/>
<reference evidence="2" key="1">
    <citation type="submission" date="2022-04" db="EMBL/GenBank/DDBJ databases">
        <title>A functionally conserved STORR gene fusion in Papaver species that diverged 16.8 million years ago.</title>
        <authorList>
            <person name="Catania T."/>
        </authorList>
    </citation>
    <scope>NUCLEOTIDE SEQUENCE</scope>
    <source>
        <strain evidence="2">S-188037</strain>
    </source>
</reference>
<evidence type="ECO:0000313" key="2">
    <source>
        <dbReference type="EMBL" id="KAI3836498.1"/>
    </source>
</evidence>